<sequence length="333" mass="37237">MNNRILILIVFIAFGCKNSNSQEKKEKSSSNGLNIIQIEEYLNNQAKKDSLHGVVLIADRDQILLKKAFGYKDLEYSKKHSVDSSIGLASMSKMFTAISIMQLKSQNKINLDASLGNYLPKIENGFLRDSITVRELLSHTGGVGNYWDFTSDAEQNDFDTLYKLILKKVSIKDHGNFQYSNSDYIILGKIIESISKMSYTAYVENNILRPLEMNNTSGGLPDGGSNSTVDDLFKFSRALRNNQLLPIELIEEMRSKQSNANYGLGFQLNFKGESKIYGHPGGYYLDNTTLGVASALDIIDDRYTVIVLTNRNPGMGGSSVRNFLLDYIASKKI</sequence>
<dbReference type="InterPro" id="IPR012338">
    <property type="entry name" value="Beta-lactam/transpept-like"/>
</dbReference>
<evidence type="ECO:0000313" key="4">
    <source>
        <dbReference type="EMBL" id="MDR5589008.1"/>
    </source>
</evidence>
<dbReference type="GO" id="GO:0016787">
    <property type="term" value="F:hydrolase activity"/>
    <property type="evidence" value="ECO:0007669"/>
    <property type="project" value="UniProtKB-KW"/>
</dbReference>
<dbReference type="Gene3D" id="3.40.710.10">
    <property type="entry name" value="DD-peptidase/beta-lactamase superfamily"/>
    <property type="match status" value="1"/>
</dbReference>
<comment type="subcellular location">
    <subcellularLocation>
        <location evidence="1">Membrane</location>
    </subcellularLocation>
</comment>
<dbReference type="InterPro" id="IPR050491">
    <property type="entry name" value="AmpC-like"/>
</dbReference>
<dbReference type="PANTHER" id="PTHR46825:SF11">
    <property type="entry name" value="PENICILLIN-BINDING PROTEIN 4"/>
    <property type="match status" value="1"/>
</dbReference>
<evidence type="ECO:0000313" key="5">
    <source>
        <dbReference type="Proteomes" id="UP001257234"/>
    </source>
</evidence>
<dbReference type="Proteomes" id="UP001257234">
    <property type="component" value="Unassembled WGS sequence"/>
</dbReference>
<protein>
    <submittedName>
        <fullName evidence="4">Serine hydrolase domain-containing protein</fullName>
        <ecNumber evidence="4">3.1.1.103</ecNumber>
    </submittedName>
</protein>
<evidence type="ECO:0000259" key="3">
    <source>
        <dbReference type="Pfam" id="PF00144"/>
    </source>
</evidence>
<keyword evidence="4" id="KW-0378">Hydrolase</keyword>
<keyword evidence="5" id="KW-1185">Reference proteome</keyword>
<name>A0ABU1EKV0_9FLAO</name>
<dbReference type="PANTHER" id="PTHR46825">
    <property type="entry name" value="D-ALANYL-D-ALANINE-CARBOXYPEPTIDASE/ENDOPEPTIDASE AMPH"/>
    <property type="match status" value="1"/>
</dbReference>
<evidence type="ECO:0000256" key="2">
    <source>
        <dbReference type="ARBA" id="ARBA00023136"/>
    </source>
</evidence>
<dbReference type="EC" id="3.1.1.103" evidence="4"/>
<gene>
    <name evidence="4" type="ORF">RE431_00045</name>
</gene>
<dbReference type="SUPFAM" id="SSF56601">
    <property type="entry name" value="beta-lactamase/transpeptidase-like"/>
    <property type="match status" value="1"/>
</dbReference>
<dbReference type="EMBL" id="JAVJIU010000001">
    <property type="protein sequence ID" value="MDR5589008.1"/>
    <property type="molecule type" value="Genomic_DNA"/>
</dbReference>
<accession>A0ABU1EKV0</accession>
<dbReference type="Pfam" id="PF00144">
    <property type="entry name" value="Beta-lactamase"/>
    <property type="match status" value="1"/>
</dbReference>
<evidence type="ECO:0000256" key="1">
    <source>
        <dbReference type="ARBA" id="ARBA00004370"/>
    </source>
</evidence>
<reference evidence="5" key="1">
    <citation type="submission" date="2023-07" db="EMBL/GenBank/DDBJ databases">
        <title>Christiangramia sp. SM2212., a novel bacterium of the family Flavobacteriaceae isolated from the sea sediment.</title>
        <authorList>
            <person name="Wang J."/>
            <person name="Zhang X."/>
        </authorList>
    </citation>
    <scope>NUCLEOTIDE SEQUENCE [LARGE SCALE GENOMIC DNA]</scope>
    <source>
        <strain evidence="5">SM2212</strain>
    </source>
</reference>
<dbReference type="PROSITE" id="PS51257">
    <property type="entry name" value="PROKAR_LIPOPROTEIN"/>
    <property type="match status" value="1"/>
</dbReference>
<dbReference type="InterPro" id="IPR001466">
    <property type="entry name" value="Beta-lactam-related"/>
</dbReference>
<proteinExistence type="predicted"/>
<comment type="caution">
    <text evidence="4">The sequence shown here is derived from an EMBL/GenBank/DDBJ whole genome shotgun (WGS) entry which is preliminary data.</text>
</comment>
<dbReference type="RefSeq" id="WP_309559911.1">
    <property type="nucleotide sequence ID" value="NZ_JAVJIU010000001.1"/>
</dbReference>
<organism evidence="4 5">
    <name type="scientific">Christiangramia sediminicola</name>
    <dbReference type="NCBI Taxonomy" id="3073267"/>
    <lineage>
        <taxon>Bacteria</taxon>
        <taxon>Pseudomonadati</taxon>
        <taxon>Bacteroidota</taxon>
        <taxon>Flavobacteriia</taxon>
        <taxon>Flavobacteriales</taxon>
        <taxon>Flavobacteriaceae</taxon>
        <taxon>Christiangramia</taxon>
    </lineage>
</organism>
<feature type="domain" description="Beta-lactamase-related" evidence="3">
    <location>
        <begin position="50"/>
        <end position="321"/>
    </location>
</feature>
<keyword evidence="2" id="KW-0472">Membrane</keyword>